<dbReference type="InterPro" id="IPR013083">
    <property type="entry name" value="Znf_RING/FYVE/PHD"/>
</dbReference>
<evidence type="ECO:0000256" key="3">
    <source>
        <dbReference type="PROSITE-ProRule" id="PRU00175"/>
    </source>
</evidence>
<dbReference type="Gene3D" id="3.30.40.10">
    <property type="entry name" value="Zinc/RING finger domain, C3HC4 (zinc finger)"/>
    <property type="match status" value="1"/>
</dbReference>
<evidence type="ECO:0008006" key="9">
    <source>
        <dbReference type="Google" id="ProtNLM"/>
    </source>
</evidence>
<gene>
    <name evidence="7" type="ORF">NMOB1V02_LOCUS7969</name>
</gene>
<dbReference type="AlphaFoldDB" id="A0A7R9BRQ4"/>
<feature type="region of interest" description="Disordered" evidence="4">
    <location>
        <begin position="187"/>
        <end position="232"/>
    </location>
</feature>
<dbReference type="PROSITE" id="PS51065">
    <property type="entry name" value="NHR"/>
    <property type="match status" value="1"/>
</dbReference>
<feature type="domain" description="NHR" evidence="6">
    <location>
        <begin position="1"/>
        <end position="167"/>
    </location>
</feature>
<evidence type="ECO:0000313" key="7">
    <source>
        <dbReference type="EMBL" id="CAD7280309.1"/>
    </source>
</evidence>
<dbReference type="FunFam" id="3.30.40.10:FF:000441">
    <property type="entry name" value="Neuralized, isoform B"/>
    <property type="match status" value="1"/>
</dbReference>
<dbReference type="SMART" id="SM00588">
    <property type="entry name" value="NEUZ"/>
    <property type="match status" value="1"/>
</dbReference>
<name>A0A7R9BRQ4_9CRUS</name>
<dbReference type="InterPro" id="IPR006573">
    <property type="entry name" value="NHR_dom"/>
</dbReference>
<feature type="compositionally biased region" description="Low complexity" evidence="4">
    <location>
        <begin position="187"/>
        <end position="198"/>
    </location>
</feature>
<dbReference type="PANTHER" id="PTHR12429:SF6">
    <property type="entry name" value="PROTEIN NEURALIZED"/>
    <property type="match status" value="1"/>
</dbReference>
<keyword evidence="1 3" id="KW-0863">Zinc-finger</keyword>
<evidence type="ECO:0000256" key="2">
    <source>
        <dbReference type="ARBA" id="ARBA00022833"/>
    </source>
</evidence>
<evidence type="ECO:0000256" key="1">
    <source>
        <dbReference type="ARBA" id="ARBA00022771"/>
    </source>
</evidence>
<dbReference type="Proteomes" id="UP000678499">
    <property type="component" value="Unassembled WGS sequence"/>
</dbReference>
<dbReference type="CDD" id="cd16647">
    <property type="entry name" value="mRING-HC-C3HC5_NEU1"/>
    <property type="match status" value="1"/>
</dbReference>
<dbReference type="InterPro" id="IPR043136">
    <property type="entry name" value="B30.2/SPRY_sf"/>
</dbReference>
<dbReference type="Gene3D" id="2.60.120.920">
    <property type="match status" value="1"/>
</dbReference>
<dbReference type="OrthoDB" id="6078042at2759"/>
<dbReference type="PROSITE" id="PS50089">
    <property type="entry name" value="ZF_RING_2"/>
    <property type="match status" value="1"/>
</dbReference>
<dbReference type="SUPFAM" id="SSF57850">
    <property type="entry name" value="RING/U-box"/>
    <property type="match status" value="1"/>
</dbReference>
<dbReference type="Pfam" id="PF07177">
    <property type="entry name" value="Neuralized"/>
    <property type="match status" value="1"/>
</dbReference>
<dbReference type="GO" id="GO:0061630">
    <property type="term" value="F:ubiquitin protein ligase activity"/>
    <property type="evidence" value="ECO:0007669"/>
    <property type="project" value="TreeGrafter"/>
</dbReference>
<dbReference type="EMBL" id="CAJPEX010002071">
    <property type="protein sequence ID" value="CAG0920461.1"/>
    <property type="molecule type" value="Genomic_DNA"/>
</dbReference>
<evidence type="ECO:0000256" key="4">
    <source>
        <dbReference type="SAM" id="MobiDB-lite"/>
    </source>
</evidence>
<keyword evidence="2" id="KW-0862">Zinc</keyword>
<dbReference type="InterPro" id="IPR001841">
    <property type="entry name" value="Znf_RING"/>
</dbReference>
<accession>A0A7R9BRQ4</accession>
<dbReference type="PANTHER" id="PTHR12429">
    <property type="entry name" value="NEURALIZED"/>
    <property type="match status" value="1"/>
</dbReference>
<evidence type="ECO:0000313" key="8">
    <source>
        <dbReference type="Proteomes" id="UP000678499"/>
    </source>
</evidence>
<feature type="domain" description="RING-type" evidence="5">
    <location>
        <begin position="310"/>
        <end position="351"/>
    </location>
</feature>
<reference evidence="7" key="1">
    <citation type="submission" date="2020-11" db="EMBL/GenBank/DDBJ databases">
        <authorList>
            <person name="Tran Van P."/>
        </authorList>
    </citation>
    <scope>NUCLEOTIDE SEQUENCE</scope>
</reference>
<keyword evidence="8" id="KW-1185">Reference proteome</keyword>
<proteinExistence type="predicted"/>
<dbReference type="Pfam" id="PF13920">
    <property type="entry name" value="zf-C3HC4_3"/>
    <property type="match status" value="1"/>
</dbReference>
<dbReference type="InterPro" id="IPR037962">
    <property type="entry name" value="Neuralized"/>
</dbReference>
<evidence type="ECO:0000259" key="6">
    <source>
        <dbReference type="PROSITE" id="PS51065"/>
    </source>
</evidence>
<protein>
    <recommendedName>
        <fullName evidence="9">Neuralized</fullName>
    </recommendedName>
</protein>
<evidence type="ECO:0000259" key="5">
    <source>
        <dbReference type="PROSITE" id="PS50089"/>
    </source>
</evidence>
<dbReference type="SMART" id="SM00184">
    <property type="entry name" value="RING"/>
    <property type="match status" value="1"/>
</dbReference>
<keyword evidence="1 3" id="KW-0479">Metal-binding</keyword>
<dbReference type="EMBL" id="OA884108">
    <property type="protein sequence ID" value="CAD7280309.1"/>
    <property type="molecule type" value="Genomic_DNA"/>
</dbReference>
<dbReference type="GO" id="GO:0008270">
    <property type="term" value="F:zinc ion binding"/>
    <property type="evidence" value="ECO:0007669"/>
    <property type="project" value="UniProtKB-KW"/>
</dbReference>
<sequence>MLRTPDGKTRGKNVSLNEYLNVAWRHNNDRHSAASGNVVFTSRPLSAGETVVVQVRQTGVGGPAGLGFGLTVCDPGSLCPALDLDQLEGDDLDSLLDRPEYWLVVKDVVGVSQRGDVLAFTIQDSGAVTVSKNNGVPRVLLHADVTQPLWMMFDVHGSVQKLAVVNDAIMVATSTSTAFSPSVAAATSAPVTPSSTPTRQPVVTGSNGGGGGGSSAPPATRTATSRREPRPRSLLLVSQTLGSSPSSAVDGRHLVAHQQRYQQQQVETHPRLAHPSSMLLLPTQTALPQKQQQLQQEDQPDGAAQTFDECTICCEKPVDSVLYTCGHMCLCYDCAMRQWRGYNGGQCPICRAIIRDVIRTYRP</sequence>
<organism evidence="7">
    <name type="scientific">Notodromas monacha</name>
    <dbReference type="NCBI Taxonomy" id="399045"/>
    <lineage>
        <taxon>Eukaryota</taxon>
        <taxon>Metazoa</taxon>
        <taxon>Ecdysozoa</taxon>
        <taxon>Arthropoda</taxon>
        <taxon>Crustacea</taxon>
        <taxon>Oligostraca</taxon>
        <taxon>Ostracoda</taxon>
        <taxon>Podocopa</taxon>
        <taxon>Podocopida</taxon>
        <taxon>Cypridocopina</taxon>
        <taxon>Cypridoidea</taxon>
        <taxon>Cyprididae</taxon>
        <taxon>Notodromas</taxon>
    </lineage>
</organism>